<dbReference type="GO" id="GO:0005524">
    <property type="term" value="F:ATP binding"/>
    <property type="evidence" value="ECO:0007669"/>
    <property type="project" value="UniProtKB-KW"/>
</dbReference>
<sequence>MNNNNKIFNNIFQQSYSHTNKAHARVNLIGEHTDYTGGYVLPCLLQYKTVVSVAENKKSKTYNAYSEFYREKISFNDFIKSKNNQWIDYLKGCLFVFYDENKTLDNIYLN</sequence>
<dbReference type="InterPro" id="IPR020568">
    <property type="entry name" value="Ribosomal_Su5_D2-typ_SF"/>
</dbReference>
<keyword evidence="1" id="KW-0547">Nucleotide-binding</keyword>
<dbReference type="GO" id="GO:0005829">
    <property type="term" value="C:cytosol"/>
    <property type="evidence" value="ECO:0007669"/>
    <property type="project" value="TreeGrafter"/>
</dbReference>
<dbReference type="GO" id="GO:0006012">
    <property type="term" value="P:galactose metabolic process"/>
    <property type="evidence" value="ECO:0007669"/>
    <property type="project" value="InterPro"/>
</dbReference>
<dbReference type="EMBL" id="UINC01011568">
    <property type="protein sequence ID" value="SVA50965.1"/>
    <property type="molecule type" value="Genomic_DNA"/>
</dbReference>
<dbReference type="Gene3D" id="3.30.230.10">
    <property type="match status" value="1"/>
</dbReference>
<feature type="domain" description="Galactokinase N-terminal" evidence="3">
    <location>
        <begin position="8"/>
        <end position="54"/>
    </location>
</feature>
<dbReference type="Pfam" id="PF10509">
    <property type="entry name" value="GalKase_gal_bdg"/>
    <property type="match status" value="1"/>
</dbReference>
<keyword evidence="2" id="KW-0067">ATP-binding</keyword>
<evidence type="ECO:0000256" key="2">
    <source>
        <dbReference type="ARBA" id="ARBA00022840"/>
    </source>
</evidence>
<dbReference type="PANTHER" id="PTHR10457">
    <property type="entry name" value="MEVALONATE KINASE/GALACTOKINASE"/>
    <property type="match status" value="1"/>
</dbReference>
<feature type="non-terminal residue" evidence="4">
    <location>
        <position position="110"/>
    </location>
</feature>
<evidence type="ECO:0000313" key="4">
    <source>
        <dbReference type="EMBL" id="SVA50965.1"/>
    </source>
</evidence>
<dbReference type="InterPro" id="IPR014721">
    <property type="entry name" value="Ribsml_uS5_D2-typ_fold_subgr"/>
</dbReference>
<gene>
    <name evidence="4" type="ORF">METZ01_LOCUS103819</name>
</gene>
<evidence type="ECO:0000259" key="3">
    <source>
        <dbReference type="Pfam" id="PF10509"/>
    </source>
</evidence>
<dbReference type="GO" id="GO:0004335">
    <property type="term" value="F:galactokinase activity"/>
    <property type="evidence" value="ECO:0007669"/>
    <property type="project" value="InterPro"/>
</dbReference>
<reference evidence="4" key="1">
    <citation type="submission" date="2018-05" db="EMBL/GenBank/DDBJ databases">
        <authorList>
            <person name="Lanie J.A."/>
            <person name="Ng W.-L."/>
            <person name="Kazmierczak K.M."/>
            <person name="Andrzejewski T.M."/>
            <person name="Davidsen T.M."/>
            <person name="Wayne K.J."/>
            <person name="Tettelin H."/>
            <person name="Glass J.I."/>
            <person name="Rusch D."/>
            <person name="Podicherti R."/>
            <person name="Tsui H.-C.T."/>
            <person name="Winkler M.E."/>
        </authorList>
    </citation>
    <scope>NUCLEOTIDE SEQUENCE</scope>
</reference>
<dbReference type="InterPro" id="IPR000705">
    <property type="entry name" value="Galactokinase"/>
</dbReference>
<dbReference type="SUPFAM" id="SSF54211">
    <property type="entry name" value="Ribosomal protein S5 domain 2-like"/>
    <property type="match status" value="1"/>
</dbReference>
<protein>
    <recommendedName>
        <fullName evidence="3">Galactokinase N-terminal domain-containing protein</fullName>
    </recommendedName>
</protein>
<name>A0A381WEQ2_9ZZZZ</name>
<dbReference type="InterPro" id="IPR019539">
    <property type="entry name" value="GalKase_N"/>
</dbReference>
<proteinExistence type="predicted"/>
<dbReference type="PANTHER" id="PTHR10457:SF7">
    <property type="entry name" value="GALACTOKINASE-RELATED"/>
    <property type="match status" value="1"/>
</dbReference>
<dbReference type="AlphaFoldDB" id="A0A381WEQ2"/>
<organism evidence="4">
    <name type="scientific">marine metagenome</name>
    <dbReference type="NCBI Taxonomy" id="408172"/>
    <lineage>
        <taxon>unclassified sequences</taxon>
        <taxon>metagenomes</taxon>
        <taxon>ecological metagenomes</taxon>
    </lineage>
</organism>
<accession>A0A381WEQ2</accession>
<dbReference type="PRINTS" id="PR00473">
    <property type="entry name" value="GALCTOKINASE"/>
</dbReference>
<evidence type="ECO:0000256" key="1">
    <source>
        <dbReference type="ARBA" id="ARBA00022741"/>
    </source>
</evidence>